<evidence type="ECO:0000313" key="1">
    <source>
        <dbReference type="EMBL" id="QIP13872.1"/>
    </source>
</evidence>
<dbReference type="InterPro" id="IPR011050">
    <property type="entry name" value="Pectin_lyase_fold/virulence"/>
</dbReference>
<dbReference type="RefSeq" id="WP_167209364.1">
    <property type="nucleotide sequence ID" value="NZ_CP050063.1"/>
</dbReference>
<dbReference type="EMBL" id="CP050063">
    <property type="protein sequence ID" value="QIP13872.1"/>
    <property type="molecule type" value="Genomic_DNA"/>
</dbReference>
<dbReference type="Proteomes" id="UP000501802">
    <property type="component" value="Chromosome"/>
</dbReference>
<accession>A0A6G9AN01</accession>
<sequence>MNKLVLLTWLTLLLPTIVNSQPKPVFYVSPKGSDANAGTLNSPFASLEKALLAASGTTKPTDIILREGTYAVAKSLQIDRSDLTIKAYVNETPVISGGKTIQSRWEKVSANRWKTRVPMYFRQLFVNGKRATRARFPNAGMWSSQWFQPDTIQTKAKRLVLNKPFPARFANLKGVEMHATAWWHWLRQKVARFDPANRAVFTMTEPGPECSGRKMDLTDRIYFENHLEFLDTDNEWFLDSLSQTLYYQSSQSPAQLSFVYPFVETIFSIKGTEQKPLRNIRLEGITIAHTEWIMPGLERKGIQAGYWGTEKGKAVYAPPTALMMTWATDCEVTDCLFTRLGEGAIVLGDGCQRNRIQHNQFEDIGANVIQIGWRSGYVGEGHPLHYVPRNSAAVPSANVVHNNHLQTFATTDHGSVGILIGYAHHNKLTHNLLEDFPYTGISMGWRWDTLANQTYENLIEWNEVRNGMQYLSDGGGIYTAGQQRGSKISNNWVHDMGGGPGLSEGVYNDEGSSYFELSNNHVERVNDLFYKFHQNILSSVNAHDNNGQAGKNVMQVTRNPKVFLLQVVDSSPDHPEQYGLLK</sequence>
<dbReference type="InterPro" id="IPR012334">
    <property type="entry name" value="Pectin_lyas_fold"/>
</dbReference>
<dbReference type="Gene3D" id="2.160.20.10">
    <property type="entry name" value="Single-stranded right-handed beta-helix, Pectin lyase-like"/>
    <property type="match status" value="2"/>
</dbReference>
<keyword evidence="2" id="KW-1185">Reference proteome</keyword>
<dbReference type="PANTHER" id="PTHR36453">
    <property type="entry name" value="SECRETED PROTEIN-RELATED"/>
    <property type="match status" value="1"/>
</dbReference>
<name>A0A6G9AN01_9BACT</name>
<organism evidence="1 2">
    <name type="scientific">Spirosoma aureum</name>
    <dbReference type="NCBI Taxonomy" id="2692134"/>
    <lineage>
        <taxon>Bacteria</taxon>
        <taxon>Pseudomonadati</taxon>
        <taxon>Bacteroidota</taxon>
        <taxon>Cytophagia</taxon>
        <taxon>Cytophagales</taxon>
        <taxon>Cytophagaceae</taxon>
        <taxon>Spirosoma</taxon>
    </lineage>
</organism>
<gene>
    <name evidence="1" type="ORF">G8759_15260</name>
</gene>
<proteinExistence type="predicted"/>
<dbReference type="SUPFAM" id="SSF51126">
    <property type="entry name" value="Pectin lyase-like"/>
    <property type="match status" value="1"/>
</dbReference>
<dbReference type="PANTHER" id="PTHR36453:SF1">
    <property type="entry name" value="RIGHT HANDED BETA HELIX DOMAIN-CONTAINING PROTEIN"/>
    <property type="match status" value="1"/>
</dbReference>
<dbReference type="KEGG" id="spib:G8759_15260"/>
<reference evidence="1 2" key="1">
    <citation type="submission" date="2020-03" db="EMBL/GenBank/DDBJ databases">
        <authorList>
            <person name="Kim M.K."/>
        </authorList>
    </citation>
    <scope>NUCLEOTIDE SEQUENCE [LARGE SCALE GENOMIC DNA]</scope>
    <source>
        <strain evidence="1 2">BT328</strain>
    </source>
</reference>
<protein>
    <submittedName>
        <fullName evidence="1">Uncharacterized protein</fullName>
    </submittedName>
</protein>
<evidence type="ECO:0000313" key="2">
    <source>
        <dbReference type="Proteomes" id="UP000501802"/>
    </source>
</evidence>
<dbReference type="AlphaFoldDB" id="A0A6G9AN01"/>